<dbReference type="InterPro" id="IPR028250">
    <property type="entry name" value="DsbDN"/>
</dbReference>
<dbReference type="RefSeq" id="WP_144068971.1">
    <property type="nucleotide sequence ID" value="NZ_CP041636.1"/>
</dbReference>
<sequence length="267" mass="29293">MTNAVRSLGSLAGIIIAVILSVCPGMAARAQHLQLPNAPVRIALIQGSGDEAGLQIQLSPGWKFYWRTPGEGGVPAQFDWTASRNVTRVDVAWPAPRRILIGKTEIYGYGGEVVLPLRVERLDSGVPYGLDLMLEYGVCKDICILRNDRLLLRSQDSASTQNQLLIAKWRARVPQPAAQAGVQLVSHRLKPDRLMVTLQSQTPLHEPELFVEGAPDSWFGRPVVNLAANGQEVRFDLPATYSPDKANQLLRLTLVDRALQAELVLPP</sequence>
<gene>
    <name evidence="2" type="ORF">FNB15_12235</name>
</gene>
<evidence type="ECO:0000259" key="1">
    <source>
        <dbReference type="Pfam" id="PF11412"/>
    </source>
</evidence>
<name>A0A516H340_9PROT</name>
<dbReference type="Proteomes" id="UP000317496">
    <property type="component" value="Chromosome"/>
</dbReference>
<dbReference type="KEGG" id="fer:FNB15_12235"/>
<evidence type="ECO:0000313" key="3">
    <source>
        <dbReference type="Proteomes" id="UP000317496"/>
    </source>
</evidence>
<accession>A0A516H340</accession>
<dbReference type="EMBL" id="CP041636">
    <property type="protein sequence ID" value="QDO97990.1"/>
    <property type="molecule type" value="Genomic_DNA"/>
</dbReference>
<reference evidence="2 3" key="1">
    <citation type="submission" date="2019-07" db="EMBL/GenBank/DDBJ databases">
        <title>Genome sequencing for Ferrovibrio sp. K5.</title>
        <authorList>
            <person name="Park S.-J."/>
        </authorList>
    </citation>
    <scope>NUCLEOTIDE SEQUENCE [LARGE SCALE GENOMIC DNA]</scope>
    <source>
        <strain evidence="2 3">K5</strain>
    </source>
</reference>
<organism evidence="2 3">
    <name type="scientific">Ferrovibrio terrae</name>
    <dbReference type="NCBI Taxonomy" id="2594003"/>
    <lineage>
        <taxon>Bacteria</taxon>
        <taxon>Pseudomonadati</taxon>
        <taxon>Pseudomonadota</taxon>
        <taxon>Alphaproteobacteria</taxon>
        <taxon>Rhodospirillales</taxon>
        <taxon>Rhodospirillaceae</taxon>
        <taxon>Ferrovibrio</taxon>
    </lineage>
</organism>
<feature type="domain" description="Thiol:disulfide interchange protein DsbD N-terminal" evidence="1">
    <location>
        <begin position="38"/>
        <end position="151"/>
    </location>
</feature>
<dbReference type="AlphaFoldDB" id="A0A516H340"/>
<keyword evidence="3" id="KW-1185">Reference proteome</keyword>
<evidence type="ECO:0000313" key="2">
    <source>
        <dbReference type="EMBL" id="QDO97990.1"/>
    </source>
</evidence>
<protein>
    <recommendedName>
        <fullName evidence="1">Thiol:disulfide interchange protein DsbD N-terminal domain-containing protein</fullName>
    </recommendedName>
</protein>
<proteinExistence type="predicted"/>
<dbReference type="Pfam" id="PF11412">
    <property type="entry name" value="DsbD_N"/>
    <property type="match status" value="1"/>
</dbReference>
<dbReference type="OrthoDB" id="9811036at2"/>